<dbReference type="EMBL" id="CP029843">
    <property type="protein sequence ID" value="AWV06869.1"/>
    <property type="molecule type" value="Genomic_DNA"/>
</dbReference>
<reference evidence="2 4" key="1">
    <citation type="submission" date="2018-05" db="EMBL/GenBank/DDBJ databases">
        <title>The complete genome of Lysobacter maris HZ9B, a marine bacterium antagonistic against terrestrial plant pathogens.</title>
        <authorList>
            <person name="Zhang X.-Q."/>
        </authorList>
    </citation>
    <scope>NUCLEOTIDE SEQUENCE [LARGE SCALE GENOMIC DNA]</scope>
    <source>
        <strain evidence="2 4">HZ9B</strain>
    </source>
</reference>
<dbReference type="PROSITE" id="PS51257">
    <property type="entry name" value="PROKAR_LIPOPROTEIN"/>
    <property type="match status" value="1"/>
</dbReference>
<dbReference type="OrthoDB" id="9807854at2"/>
<dbReference type="AlphaFoldDB" id="A0A2U9TBE9"/>
<feature type="signal peptide" evidence="1">
    <location>
        <begin position="1"/>
        <end position="22"/>
    </location>
</feature>
<proteinExistence type="predicted"/>
<evidence type="ECO:0000256" key="1">
    <source>
        <dbReference type="SAM" id="SignalP"/>
    </source>
</evidence>
<dbReference type="Proteomes" id="UP000249447">
    <property type="component" value="Chromosome"/>
</dbReference>
<sequence>MKLIPAPLALAILACVAPAAHAEVAIDVIGGSEVSFEGLLQTDGYWYDNDVANLDADGSDGDDTDFGLRRAELVLKGKGPGNIDWVLGYDASGDGKFLDANVKYKIGGDKKHYVQVGQFKQPNSMEELSSTKNNDFISKAMITNTFAVGRRLGASYNIGSDDWQVSASYFGRELTRNRAHGSGFGLRGGWAPINEKGNVFYIGASYANYDVDGDTIRWRARPDADLSNRLIDTGSSGILNADRTSTIGLESFWVHGPFKLQAEYMMNSVDRYDTGFASQPGSDFDSSGGYISGVWNVTGETWTNKGGVPGTSGAENPASGMWQLGLRYDTLDLDDGIVQGGQMDTWTVGVNYYWRSNFKFMVDYVKVDSERRGVDDSPNIIEARAQFFW</sequence>
<evidence type="ECO:0000313" key="5">
    <source>
        <dbReference type="Proteomes" id="UP000320431"/>
    </source>
</evidence>
<feature type="chain" id="PRO_5036053214" evidence="1">
    <location>
        <begin position="23"/>
        <end position="389"/>
    </location>
</feature>
<keyword evidence="4" id="KW-1185">Reference proteome</keyword>
<dbReference type="EMBL" id="VICD02000100">
    <property type="protein sequence ID" value="KAB8192959.1"/>
    <property type="molecule type" value="Genomic_DNA"/>
</dbReference>
<dbReference type="Proteomes" id="UP000320431">
    <property type="component" value="Unassembled WGS sequence"/>
</dbReference>
<organism evidence="2 4">
    <name type="scientific">Marilutibacter maris</name>
    <dbReference type="NCBI Taxonomy" id="1605891"/>
    <lineage>
        <taxon>Bacteria</taxon>
        <taxon>Pseudomonadati</taxon>
        <taxon>Pseudomonadota</taxon>
        <taxon>Gammaproteobacteria</taxon>
        <taxon>Lysobacterales</taxon>
        <taxon>Lysobacteraceae</taxon>
        <taxon>Marilutibacter</taxon>
    </lineage>
</organism>
<dbReference type="SUPFAM" id="SSF56935">
    <property type="entry name" value="Porins"/>
    <property type="match status" value="1"/>
</dbReference>
<keyword evidence="1" id="KW-0732">Signal</keyword>
<dbReference type="InterPro" id="IPR010870">
    <property type="entry name" value="Porin_O/P"/>
</dbReference>
<dbReference type="Gene3D" id="2.40.160.10">
    <property type="entry name" value="Porin"/>
    <property type="match status" value="1"/>
</dbReference>
<dbReference type="RefSeq" id="WP_111265999.1">
    <property type="nucleotide sequence ID" value="NZ_CP029843.1"/>
</dbReference>
<accession>A0A2U9TBE9</accession>
<evidence type="ECO:0000313" key="2">
    <source>
        <dbReference type="EMBL" id="AWV06869.1"/>
    </source>
</evidence>
<dbReference type="KEGG" id="lmb:C9I47_1153"/>
<protein>
    <submittedName>
        <fullName evidence="2">Porin</fullName>
    </submittedName>
</protein>
<evidence type="ECO:0000313" key="4">
    <source>
        <dbReference type="Proteomes" id="UP000249447"/>
    </source>
</evidence>
<reference evidence="3 5" key="2">
    <citation type="submission" date="2019-10" db="EMBL/GenBank/DDBJ databases">
        <title>Lysobacter alkalisoli sp. nov., isolated from saline-alkaline soil.</title>
        <authorList>
            <person name="Sun J.-Q."/>
        </authorList>
    </citation>
    <scope>NUCLEOTIDE SEQUENCE [LARGE SCALE GENOMIC DNA]</scope>
    <source>
        <strain evidence="3 5">KCTC 42381</strain>
    </source>
</reference>
<gene>
    <name evidence="2" type="ORF">C9I47_1153</name>
    <name evidence="3" type="ORF">FKV24_006975</name>
</gene>
<dbReference type="Pfam" id="PF07396">
    <property type="entry name" value="Porin_O_P"/>
    <property type="match status" value="1"/>
</dbReference>
<dbReference type="InterPro" id="IPR023614">
    <property type="entry name" value="Porin_dom_sf"/>
</dbReference>
<evidence type="ECO:0000313" key="3">
    <source>
        <dbReference type="EMBL" id="KAB8192959.1"/>
    </source>
</evidence>
<name>A0A2U9TBE9_9GAMM</name>